<name>A0ABQ8IE71_9ROSI</name>
<protein>
    <recommendedName>
        <fullName evidence="6">Small auxin up regulated protein</fullName>
    </recommendedName>
</protein>
<comment type="caution">
    <text evidence="4">The sequence shown here is derived from an EMBL/GenBank/DDBJ whole genome shotgun (WGS) entry which is preliminary data.</text>
</comment>
<dbReference type="PANTHER" id="PTHR31929">
    <property type="entry name" value="SAUR-LIKE AUXIN-RESPONSIVE PROTEIN FAMILY-RELATED"/>
    <property type="match status" value="1"/>
</dbReference>
<keyword evidence="2" id="KW-0217">Developmental protein</keyword>
<evidence type="ECO:0000256" key="3">
    <source>
        <dbReference type="ARBA" id="ARBA00022604"/>
    </source>
</evidence>
<dbReference type="InterPro" id="IPR003676">
    <property type="entry name" value="SAUR_fam"/>
</dbReference>
<evidence type="ECO:0008006" key="6">
    <source>
        <dbReference type="Google" id="ProtNLM"/>
    </source>
</evidence>
<keyword evidence="5" id="KW-1185">Reference proteome</keyword>
<comment type="similarity">
    <text evidence="1">Belongs to the ARG7 family.</text>
</comment>
<evidence type="ECO:0000313" key="4">
    <source>
        <dbReference type="EMBL" id="KAH7574957.1"/>
    </source>
</evidence>
<organism evidence="4 5">
    <name type="scientific">Xanthoceras sorbifolium</name>
    <dbReference type="NCBI Taxonomy" id="99658"/>
    <lineage>
        <taxon>Eukaryota</taxon>
        <taxon>Viridiplantae</taxon>
        <taxon>Streptophyta</taxon>
        <taxon>Embryophyta</taxon>
        <taxon>Tracheophyta</taxon>
        <taxon>Spermatophyta</taxon>
        <taxon>Magnoliopsida</taxon>
        <taxon>eudicotyledons</taxon>
        <taxon>Gunneridae</taxon>
        <taxon>Pentapetalae</taxon>
        <taxon>rosids</taxon>
        <taxon>malvids</taxon>
        <taxon>Sapindales</taxon>
        <taxon>Sapindaceae</taxon>
        <taxon>Xanthoceroideae</taxon>
        <taxon>Xanthoceras</taxon>
    </lineage>
</organism>
<dbReference type="Proteomes" id="UP000827721">
    <property type="component" value="Unassembled WGS sequence"/>
</dbReference>
<keyword evidence="3" id="KW-0341">Growth regulation</keyword>
<dbReference type="Pfam" id="PF02519">
    <property type="entry name" value="Auxin_inducible"/>
    <property type="match status" value="2"/>
</dbReference>
<accession>A0ABQ8IE71</accession>
<evidence type="ECO:0000256" key="2">
    <source>
        <dbReference type="ARBA" id="ARBA00022473"/>
    </source>
</evidence>
<dbReference type="EMBL" id="JAFEMO010000002">
    <property type="protein sequence ID" value="KAH7574957.1"/>
    <property type="molecule type" value="Genomic_DNA"/>
</dbReference>
<evidence type="ECO:0000256" key="1">
    <source>
        <dbReference type="ARBA" id="ARBA00006974"/>
    </source>
</evidence>
<reference evidence="4 5" key="1">
    <citation type="submission" date="2021-02" db="EMBL/GenBank/DDBJ databases">
        <title>Plant Genome Project.</title>
        <authorList>
            <person name="Zhang R.-G."/>
        </authorList>
    </citation>
    <scope>NUCLEOTIDE SEQUENCE [LARGE SCALE GENOMIC DNA]</scope>
    <source>
        <tissue evidence="4">Leaves</tissue>
    </source>
</reference>
<gene>
    <name evidence="4" type="ORF">JRO89_XS02G0026300</name>
</gene>
<evidence type="ECO:0000313" key="5">
    <source>
        <dbReference type="Proteomes" id="UP000827721"/>
    </source>
</evidence>
<sequence>MGFRLPRIVQAKKFFQQSSFTASQSSKIAADVPKGHFAVYVGKSQRKRFVIPVSFLNHFSFQDLLCQAEEEFGFDHPMGGLTIPCTEDIFVDLISRIAIEVNMGFHLPRIVNAKKTLRRPLFSPENTIVPKGHFAVYVGEMERKRFVVPMSYLKHPSFQNLLCQAEEEFGFDHPAGGLTIPCSEEVFMDLTGCF</sequence>
<proteinExistence type="inferred from homology"/>